<dbReference type="EMBL" id="CP076838">
    <property type="protein sequence ID" value="QWW79128.1"/>
    <property type="molecule type" value="Genomic_DNA"/>
</dbReference>
<protein>
    <submittedName>
        <fullName evidence="2">Uncharacterized protein</fullName>
    </submittedName>
</protein>
<reference evidence="2 3" key="1">
    <citation type="submission" date="2021-06" db="EMBL/GenBank/DDBJ databases">
        <title>Leclercia pneumoniae sp. nov.</title>
        <authorList>
            <person name="Hoenemann M."/>
            <person name="Viehweger A."/>
            <person name="Dietze N."/>
        </authorList>
    </citation>
    <scope>NUCLEOTIDE SEQUENCE [LARGE SCALE GENOMIC DNA]</scope>
    <source>
        <strain evidence="3">49125</strain>
    </source>
</reference>
<accession>A0ABX8JVS1</accession>
<evidence type="ECO:0000313" key="3">
    <source>
        <dbReference type="Proteomes" id="UP000683497"/>
    </source>
</evidence>
<gene>
    <name evidence="2" type="ORF">KQ929_18135</name>
</gene>
<dbReference type="RefSeq" id="WP_207292904.1">
    <property type="nucleotide sequence ID" value="NZ_CP071383.1"/>
</dbReference>
<proteinExistence type="predicted"/>
<evidence type="ECO:0000313" key="2">
    <source>
        <dbReference type="EMBL" id="QWW79128.1"/>
    </source>
</evidence>
<organism evidence="2 3">
    <name type="scientific">Leclercia pneumoniae</name>
    <dbReference type="NCBI Taxonomy" id="2815358"/>
    <lineage>
        <taxon>Bacteria</taxon>
        <taxon>Pseudomonadati</taxon>
        <taxon>Pseudomonadota</taxon>
        <taxon>Gammaproteobacteria</taxon>
        <taxon>Enterobacterales</taxon>
        <taxon>Enterobacteriaceae</taxon>
        <taxon>Leclercia</taxon>
    </lineage>
</organism>
<dbReference type="Proteomes" id="UP000683497">
    <property type="component" value="Chromosome"/>
</dbReference>
<name>A0ABX8JVS1_9ENTR</name>
<sequence>MKRDDDYRQQVPATRPHDGFLFEPAAPGARAEERVGRDASGSPLLRSASPALPRPNKDVK</sequence>
<keyword evidence="3" id="KW-1185">Reference proteome</keyword>
<feature type="region of interest" description="Disordered" evidence="1">
    <location>
        <begin position="1"/>
        <end position="60"/>
    </location>
</feature>
<evidence type="ECO:0000256" key="1">
    <source>
        <dbReference type="SAM" id="MobiDB-lite"/>
    </source>
</evidence>